<organism evidence="2 3">
    <name type="scientific">Martelella radicis</name>
    <dbReference type="NCBI Taxonomy" id="1397476"/>
    <lineage>
        <taxon>Bacteria</taxon>
        <taxon>Pseudomonadati</taxon>
        <taxon>Pseudomonadota</taxon>
        <taxon>Alphaproteobacteria</taxon>
        <taxon>Hyphomicrobiales</taxon>
        <taxon>Aurantimonadaceae</taxon>
        <taxon>Martelella</taxon>
    </lineage>
</organism>
<keyword evidence="3" id="KW-1185">Reference proteome</keyword>
<proteinExistence type="predicted"/>
<evidence type="ECO:0000259" key="1">
    <source>
        <dbReference type="PROSITE" id="PS50404"/>
    </source>
</evidence>
<dbReference type="PROSITE" id="PS50404">
    <property type="entry name" value="GST_NTER"/>
    <property type="match status" value="1"/>
</dbReference>
<dbReference type="Proteomes" id="UP000530571">
    <property type="component" value="Unassembled WGS sequence"/>
</dbReference>
<sequence>MGLIILCNENRSEFSLGIKPRVPVPVLVDEGDVHIETNDILLHLEEKYPEPLLIPEGRRDEIAGLLEFEDELHLDLRTLNFRALFVPPGPPKGQKDYREIRESRFGTVRGEPDKRKAREVRFWKNCASRGR</sequence>
<dbReference type="EMBL" id="JACIDZ010000014">
    <property type="protein sequence ID" value="MBB4123800.1"/>
    <property type="molecule type" value="Genomic_DNA"/>
</dbReference>
<dbReference type="AlphaFoldDB" id="A0A7W6KPR3"/>
<evidence type="ECO:0000313" key="3">
    <source>
        <dbReference type="Proteomes" id="UP000530571"/>
    </source>
</evidence>
<feature type="domain" description="GST N-terminal" evidence="1">
    <location>
        <begin position="1"/>
        <end position="52"/>
    </location>
</feature>
<dbReference type="Gene3D" id="3.40.30.10">
    <property type="entry name" value="Glutaredoxin"/>
    <property type="match status" value="1"/>
</dbReference>
<name>A0A7W6KPR3_9HYPH</name>
<evidence type="ECO:0000313" key="2">
    <source>
        <dbReference type="EMBL" id="MBB4123800.1"/>
    </source>
</evidence>
<dbReference type="GO" id="GO:0016740">
    <property type="term" value="F:transferase activity"/>
    <property type="evidence" value="ECO:0007669"/>
    <property type="project" value="UniProtKB-KW"/>
</dbReference>
<comment type="caution">
    <text evidence="2">The sequence shown here is derived from an EMBL/GenBank/DDBJ whole genome shotgun (WGS) entry which is preliminary data.</text>
</comment>
<keyword evidence="2" id="KW-0808">Transferase</keyword>
<dbReference type="Pfam" id="PF13417">
    <property type="entry name" value="GST_N_3"/>
    <property type="match status" value="1"/>
</dbReference>
<reference evidence="2 3" key="1">
    <citation type="submission" date="2020-08" db="EMBL/GenBank/DDBJ databases">
        <title>Genomic Encyclopedia of Type Strains, Phase IV (KMG-IV): sequencing the most valuable type-strain genomes for metagenomic binning, comparative biology and taxonomic classification.</title>
        <authorList>
            <person name="Goeker M."/>
        </authorList>
    </citation>
    <scope>NUCLEOTIDE SEQUENCE [LARGE SCALE GENOMIC DNA]</scope>
    <source>
        <strain evidence="2 3">DSM 28101</strain>
    </source>
</reference>
<dbReference type="InterPro" id="IPR036249">
    <property type="entry name" value="Thioredoxin-like_sf"/>
</dbReference>
<gene>
    <name evidence="2" type="ORF">GGR30_003748</name>
</gene>
<accession>A0A7W6KPR3</accession>
<dbReference type="InterPro" id="IPR004045">
    <property type="entry name" value="Glutathione_S-Trfase_N"/>
</dbReference>
<protein>
    <submittedName>
        <fullName evidence="2">Glutathione S-transferase</fullName>
    </submittedName>
</protein>
<dbReference type="SUPFAM" id="SSF52833">
    <property type="entry name" value="Thioredoxin-like"/>
    <property type="match status" value="1"/>
</dbReference>
<dbReference type="RefSeq" id="WP_183489456.1">
    <property type="nucleotide sequence ID" value="NZ_JACIDZ010000014.1"/>
</dbReference>